<dbReference type="GO" id="GO:0005634">
    <property type="term" value="C:nucleus"/>
    <property type="evidence" value="ECO:0007669"/>
    <property type="project" value="TreeGrafter"/>
</dbReference>
<dbReference type="Pfam" id="PF22584">
    <property type="entry name" value="CFAP143"/>
    <property type="match status" value="1"/>
</dbReference>
<sequence>MSTLNQGRNEIRFNNSSGKCLLENWVEERNVHDLDPQDLNGDGTSGAKHFKDGHRGVLTTNFDAKAESVTTIRESYQKPVPPNVRQKGSKAEALEQMLYEQVSQEVHNEFNPPPAPTEFKSVTHKDFNIDTFESKKPAPTANHDYKKEQPVSFWSEHANKIHGVSQTATKDTPFRKNDAFSQPIDEYWDAEKPYDIQNYPKM</sequence>
<evidence type="ECO:0000313" key="1">
    <source>
        <dbReference type="EMBL" id="CAH1795782.1"/>
    </source>
</evidence>
<dbReference type="OrthoDB" id="2120499at2759"/>
<protein>
    <submittedName>
        <fullName evidence="1">Uncharacterized protein</fullName>
    </submittedName>
</protein>
<dbReference type="AlphaFoldDB" id="A0A8J1TW08"/>
<dbReference type="GO" id="GO:0045944">
    <property type="term" value="P:positive regulation of transcription by RNA polymerase II"/>
    <property type="evidence" value="ECO:0007669"/>
    <property type="project" value="TreeGrafter"/>
</dbReference>
<comment type="caution">
    <text evidence="1">The sequence shown here is derived from an EMBL/GenBank/DDBJ whole genome shotgun (WGS) entry which is preliminary data.</text>
</comment>
<dbReference type="EMBL" id="CAIIXF020000010">
    <property type="protein sequence ID" value="CAH1795782.1"/>
    <property type="molecule type" value="Genomic_DNA"/>
</dbReference>
<name>A0A8J1TW08_OWEFU</name>
<accession>A0A8J1TW08</accession>
<reference evidence="1" key="1">
    <citation type="submission" date="2022-03" db="EMBL/GenBank/DDBJ databases">
        <authorList>
            <person name="Martin C."/>
        </authorList>
    </citation>
    <scope>NUCLEOTIDE SEQUENCE</scope>
</reference>
<dbReference type="PANTHER" id="PTHR15510:SF5">
    <property type="entry name" value="SPERM-ASSOCIATED ANTIGEN 8"/>
    <property type="match status" value="1"/>
</dbReference>
<proteinExistence type="predicted"/>
<dbReference type="InterPro" id="IPR026124">
    <property type="entry name" value="Sperm-assoc_Ag8"/>
</dbReference>
<dbReference type="GO" id="GO:0008017">
    <property type="term" value="F:microtubule binding"/>
    <property type="evidence" value="ECO:0007669"/>
    <property type="project" value="InterPro"/>
</dbReference>
<evidence type="ECO:0000313" key="2">
    <source>
        <dbReference type="Proteomes" id="UP000749559"/>
    </source>
</evidence>
<organism evidence="1 2">
    <name type="scientific">Owenia fusiformis</name>
    <name type="common">Polychaete worm</name>
    <dbReference type="NCBI Taxonomy" id="6347"/>
    <lineage>
        <taxon>Eukaryota</taxon>
        <taxon>Metazoa</taxon>
        <taxon>Spiralia</taxon>
        <taxon>Lophotrochozoa</taxon>
        <taxon>Annelida</taxon>
        <taxon>Polychaeta</taxon>
        <taxon>Sedentaria</taxon>
        <taxon>Canalipalpata</taxon>
        <taxon>Sabellida</taxon>
        <taxon>Oweniida</taxon>
        <taxon>Oweniidae</taxon>
        <taxon>Owenia</taxon>
    </lineage>
</organism>
<dbReference type="Proteomes" id="UP000749559">
    <property type="component" value="Unassembled WGS sequence"/>
</dbReference>
<keyword evidence="2" id="KW-1185">Reference proteome</keyword>
<gene>
    <name evidence="1" type="ORF">OFUS_LOCUS20273</name>
</gene>
<dbReference type="GO" id="GO:0005737">
    <property type="term" value="C:cytoplasm"/>
    <property type="evidence" value="ECO:0007669"/>
    <property type="project" value="TreeGrafter"/>
</dbReference>
<dbReference type="PANTHER" id="PTHR15510">
    <property type="entry name" value="SPERM-ASSOCIATED ANTIGEN 8"/>
    <property type="match status" value="1"/>
</dbReference>